<feature type="compositionally biased region" description="Low complexity" evidence="1">
    <location>
        <begin position="614"/>
        <end position="626"/>
    </location>
</feature>
<sequence>MPETHRSDEDRRLMELVGRLPTVKGLHFDSAKRCWCVRVPREFCASGGCLYFSVSRCDCLHAWLSALNHWGRLVICHLRSPGAGCPCGVCRSVYEEGGEIKLSALDFTESFAEGVDATAVVPAARDCDDSSDFLFGRRDSVSPALCSCLGSLGNCVSPDNLRLPSRAKRFADDSPACWKFGENALSAPRSGDVHGLSSRGVRLLGTSAASRLEAFLNFPSGSFGLAAAEMDIGDDSGDSSKCHMTHMSGLPTTLRTATRSSSDGFCAVPEMAGAEDASPASGSECYSNPYVYGESWCIPARDSRAMPQLIYTPDSEVMKGASMLHRRMPMQIMHPAGALNTQFAASRDYGHLRCVPIVPDRMKYGTHRKMPQPNVERSNIWVAHRRPSDVLTSEYLPKRGHRSLQPTPRVMGTAIGLDQGLGYVSQPRDITVSSSGTASRSSSAVSSRPPTDVKSQAPTTQFSGSSEGSQSLPRDLERLEESSATDDEPAVERTRKTRRGRARQPPVVIAGTPSEVADSLRPWHKEVFWVPSISRWRTSFTDELGTRHTKTFTPSMFGGIKEAYDAAVGYKLAVDQICYANGISAAQRRMLRRSADMSLKQKRVPRRFDNDSPTNSSGATGGSSNALPAPTALSETEPSASTGSPEPPSEDRPQPQPSPQPSLQPSPQLQPQPQPEAPPQQPDPAPPAYDVGGLSAPIPGDLYK</sequence>
<feature type="region of interest" description="Disordered" evidence="1">
    <location>
        <begin position="596"/>
        <end position="704"/>
    </location>
</feature>
<feature type="compositionally biased region" description="Pro residues" evidence="1">
    <location>
        <begin position="654"/>
        <end position="687"/>
    </location>
</feature>
<dbReference type="RefSeq" id="XP_067714525.1">
    <property type="nucleotide sequence ID" value="XM_067858424.1"/>
</dbReference>
<dbReference type="GeneID" id="94193937"/>
<keyword evidence="3" id="KW-1185">Reference proteome</keyword>
<organism evidence="2 3">
    <name type="scientific">Babesia caballi</name>
    <dbReference type="NCBI Taxonomy" id="5871"/>
    <lineage>
        <taxon>Eukaryota</taxon>
        <taxon>Sar</taxon>
        <taxon>Alveolata</taxon>
        <taxon>Apicomplexa</taxon>
        <taxon>Aconoidasida</taxon>
        <taxon>Piroplasmida</taxon>
        <taxon>Babesiidae</taxon>
        <taxon>Babesia</taxon>
    </lineage>
</organism>
<protein>
    <submittedName>
        <fullName evidence="2">AP2 domain transcription factor AP2XII-5</fullName>
    </submittedName>
</protein>
<feature type="compositionally biased region" description="Polar residues" evidence="1">
    <location>
        <begin position="633"/>
        <end position="643"/>
    </location>
</feature>
<proteinExistence type="predicted"/>
<feature type="compositionally biased region" description="Low complexity" evidence="1">
    <location>
        <begin position="431"/>
        <end position="448"/>
    </location>
</feature>
<accession>A0AAV4LTP7</accession>
<feature type="compositionally biased region" description="Polar residues" evidence="1">
    <location>
        <begin position="453"/>
        <end position="472"/>
    </location>
</feature>
<dbReference type="EMBL" id="BPLF01000002">
    <property type="protein sequence ID" value="GIX62456.1"/>
    <property type="molecule type" value="Genomic_DNA"/>
</dbReference>
<gene>
    <name evidence="2" type="ORF">BcabD6B2_18910</name>
</gene>
<evidence type="ECO:0000313" key="2">
    <source>
        <dbReference type="EMBL" id="GIX62456.1"/>
    </source>
</evidence>
<evidence type="ECO:0000256" key="1">
    <source>
        <dbReference type="SAM" id="MobiDB-lite"/>
    </source>
</evidence>
<dbReference type="Proteomes" id="UP001497744">
    <property type="component" value="Unassembled WGS sequence"/>
</dbReference>
<feature type="region of interest" description="Disordered" evidence="1">
    <location>
        <begin position="427"/>
        <end position="507"/>
    </location>
</feature>
<name>A0AAV4LTP7_BABCB</name>
<reference evidence="2 3" key="1">
    <citation type="submission" date="2021-06" db="EMBL/GenBank/DDBJ databases">
        <title>Genome sequence of Babesia caballi.</title>
        <authorList>
            <person name="Yamagishi J."/>
            <person name="Kidaka T."/>
            <person name="Ochi A."/>
        </authorList>
    </citation>
    <scope>NUCLEOTIDE SEQUENCE [LARGE SCALE GENOMIC DNA]</scope>
    <source>
        <strain evidence="2">USDA-D6B2</strain>
    </source>
</reference>
<evidence type="ECO:0000313" key="3">
    <source>
        <dbReference type="Proteomes" id="UP001497744"/>
    </source>
</evidence>
<comment type="caution">
    <text evidence="2">The sequence shown here is derived from an EMBL/GenBank/DDBJ whole genome shotgun (WGS) entry which is preliminary data.</text>
</comment>
<dbReference type="AlphaFoldDB" id="A0AAV4LTP7"/>